<keyword evidence="3" id="KW-0687">Ribonucleoprotein</keyword>
<dbReference type="PANTHER" id="PTHR19836">
    <property type="entry name" value="30S RIBOSOMAL PROTEIN S14"/>
    <property type="match status" value="1"/>
</dbReference>
<dbReference type="NCBIfam" id="NF006477">
    <property type="entry name" value="PRK08881.1"/>
    <property type="match status" value="1"/>
</dbReference>
<dbReference type="Gene3D" id="4.10.830.10">
    <property type="entry name" value="30s Ribosomal Protein S14, Chain N"/>
    <property type="match status" value="1"/>
</dbReference>
<dbReference type="GO" id="GO:0006412">
    <property type="term" value="P:translation"/>
    <property type="evidence" value="ECO:0007669"/>
    <property type="project" value="InterPro"/>
</dbReference>
<evidence type="ECO:0000256" key="1">
    <source>
        <dbReference type="ARBA" id="ARBA00003686"/>
    </source>
</evidence>
<dbReference type="SUPFAM" id="SSF57716">
    <property type="entry name" value="Glucocorticoid receptor-like (DNA-binding domain)"/>
    <property type="match status" value="1"/>
</dbReference>
<organism evidence="6">
    <name type="scientific">uncultured proteobacterium Rifle_16ft_4_minimus_11209</name>
    <dbReference type="NCBI Taxonomy" id="1665205"/>
    <lineage>
        <taxon>Bacteria</taxon>
        <taxon>Pseudomonadati</taxon>
        <taxon>Pseudomonadota</taxon>
        <taxon>environmental samples</taxon>
    </lineage>
</organism>
<evidence type="ECO:0000256" key="5">
    <source>
        <dbReference type="ARBA" id="ARBA00047110"/>
    </source>
</evidence>
<evidence type="ECO:0000313" key="6">
    <source>
        <dbReference type="EMBL" id="AKQ00793.1"/>
    </source>
</evidence>
<dbReference type="AlphaFoldDB" id="A0A0H4T027"/>
<protein>
    <recommendedName>
        <fullName evidence="4">Small ribosomal subunit protein uS14</fullName>
    </recommendedName>
</protein>
<proteinExistence type="predicted"/>
<dbReference type="GO" id="GO:0005737">
    <property type="term" value="C:cytoplasm"/>
    <property type="evidence" value="ECO:0007669"/>
    <property type="project" value="UniProtKB-ARBA"/>
</dbReference>
<dbReference type="GO" id="GO:0015935">
    <property type="term" value="C:small ribosomal subunit"/>
    <property type="evidence" value="ECO:0007669"/>
    <property type="project" value="TreeGrafter"/>
</dbReference>
<sequence length="57" mass="6717">MVALQKLPRDSSYIRRRNRCSLTGRPRGYYRKFGLSRSKLREIMMRGEVPGVTKASW</sequence>
<evidence type="ECO:0000256" key="3">
    <source>
        <dbReference type="ARBA" id="ARBA00023274"/>
    </source>
</evidence>
<dbReference type="PROSITE" id="PS00527">
    <property type="entry name" value="RIBOSOMAL_S14"/>
    <property type="match status" value="1"/>
</dbReference>
<name>A0A0H4T027_9PROT</name>
<dbReference type="PANTHER" id="PTHR19836:SF19">
    <property type="entry name" value="SMALL RIBOSOMAL SUBUNIT PROTEIN US14M"/>
    <property type="match status" value="1"/>
</dbReference>
<comment type="subunit">
    <text evidence="5">Part of the 30S ribosomal subunit. Contacts proteins S3 and S10.</text>
</comment>
<evidence type="ECO:0000256" key="4">
    <source>
        <dbReference type="ARBA" id="ARBA00035167"/>
    </source>
</evidence>
<reference evidence="6" key="1">
    <citation type="journal article" date="2015" name="ISME J.">
        <title>Aquifer environment selects for microbial species cohorts in sediment and groundwater.</title>
        <authorList>
            <person name="Hug L.A."/>
            <person name="Thomas B.C."/>
            <person name="Brown C.T."/>
            <person name="Frischkorn K.R."/>
            <person name="Williams K.H."/>
            <person name="Tringe S.G."/>
            <person name="Banfield J.F."/>
        </authorList>
    </citation>
    <scope>NUCLEOTIDE SEQUENCE</scope>
</reference>
<comment type="function">
    <text evidence="1">Binds 16S rRNA, required for the assembly of 30S particles and may also be responsible for determining the conformation of the 16S rRNA at the A site.</text>
</comment>
<dbReference type="Pfam" id="PF00253">
    <property type="entry name" value="Ribosomal_S14"/>
    <property type="match status" value="1"/>
</dbReference>
<accession>A0A0H4T027</accession>
<dbReference type="EMBL" id="KT006938">
    <property type="protein sequence ID" value="AKQ00793.1"/>
    <property type="molecule type" value="Genomic_DNA"/>
</dbReference>
<dbReference type="InterPro" id="IPR043140">
    <property type="entry name" value="Ribosomal_uS14_sf"/>
</dbReference>
<dbReference type="InterPro" id="IPR001209">
    <property type="entry name" value="Ribosomal_uS14"/>
</dbReference>
<gene>
    <name evidence="6" type="primary">rpsN</name>
</gene>
<keyword evidence="2 6" id="KW-0689">Ribosomal protein</keyword>
<dbReference type="GO" id="GO:0003735">
    <property type="term" value="F:structural constituent of ribosome"/>
    <property type="evidence" value="ECO:0007669"/>
    <property type="project" value="InterPro"/>
</dbReference>
<dbReference type="InterPro" id="IPR018271">
    <property type="entry name" value="Ribosomal_uS14_CS"/>
</dbReference>
<evidence type="ECO:0000256" key="2">
    <source>
        <dbReference type="ARBA" id="ARBA00022980"/>
    </source>
</evidence>